<reference evidence="2" key="2">
    <citation type="submission" date="2015-01" db="EMBL/GenBank/DDBJ databases">
        <title>Evolutionary Origins and Diversification of the Mycorrhizal Mutualists.</title>
        <authorList>
            <consortium name="DOE Joint Genome Institute"/>
            <consortium name="Mycorrhizal Genomics Consortium"/>
            <person name="Kohler A."/>
            <person name="Kuo A."/>
            <person name="Nagy L.G."/>
            <person name="Floudas D."/>
            <person name="Copeland A."/>
            <person name="Barry K.W."/>
            <person name="Cichocki N."/>
            <person name="Veneault-Fourrey C."/>
            <person name="LaButti K."/>
            <person name="Lindquist E.A."/>
            <person name="Lipzen A."/>
            <person name="Lundell T."/>
            <person name="Morin E."/>
            <person name="Murat C."/>
            <person name="Riley R."/>
            <person name="Ohm R."/>
            <person name="Sun H."/>
            <person name="Tunlid A."/>
            <person name="Henrissat B."/>
            <person name="Grigoriev I.V."/>
            <person name="Hibbett D.S."/>
            <person name="Martin F."/>
        </authorList>
    </citation>
    <scope>NUCLEOTIDE SEQUENCE [LARGE SCALE GENOMIC DNA]</scope>
    <source>
        <strain evidence="2">h7</strain>
    </source>
</reference>
<dbReference type="EMBL" id="KN831773">
    <property type="protein sequence ID" value="KIM44458.1"/>
    <property type="molecule type" value="Genomic_DNA"/>
</dbReference>
<accession>A0A0C2Y3N0</accession>
<organism evidence="1 2">
    <name type="scientific">Hebeloma cylindrosporum</name>
    <dbReference type="NCBI Taxonomy" id="76867"/>
    <lineage>
        <taxon>Eukaryota</taxon>
        <taxon>Fungi</taxon>
        <taxon>Dikarya</taxon>
        <taxon>Basidiomycota</taxon>
        <taxon>Agaricomycotina</taxon>
        <taxon>Agaricomycetes</taxon>
        <taxon>Agaricomycetidae</taxon>
        <taxon>Agaricales</taxon>
        <taxon>Agaricineae</taxon>
        <taxon>Hymenogastraceae</taxon>
        <taxon>Hebeloma</taxon>
    </lineage>
</organism>
<keyword evidence="2" id="KW-1185">Reference proteome</keyword>
<reference evidence="1 2" key="1">
    <citation type="submission" date="2014-04" db="EMBL/GenBank/DDBJ databases">
        <authorList>
            <consortium name="DOE Joint Genome Institute"/>
            <person name="Kuo A."/>
            <person name="Gay G."/>
            <person name="Dore J."/>
            <person name="Kohler A."/>
            <person name="Nagy L.G."/>
            <person name="Floudas D."/>
            <person name="Copeland A."/>
            <person name="Barry K.W."/>
            <person name="Cichocki N."/>
            <person name="Veneault-Fourrey C."/>
            <person name="LaButti K."/>
            <person name="Lindquist E.A."/>
            <person name="Lipzen A."/>
            <person name="Lundell T."/>
            <person name="Morin E."/>
            <person name="Murat C."/>
            <person name="Sun H."/>
            <person name="Tunlid A."/>
            <person name="Henrissat B."/>
            <person name="Grigoriev I.V."/>
            <person name="Hibbett D.S."/>
            <person name="Martin F."/>
            <person name="Nordberg H.P."/>
            <person name="Cantor M.N."/>
            <person name="Hua S.X."/>
        </authorList>
    </citation>
    <scope>NUCLEOTIDE SEQUENCE [LARGE SCALE GENOMIC DNA]</scope>
    <source>
        <strain evidence="2">h7</strain>
    </source>
</reference>
<proteinExistence type="predicted"/>
<name>A0A0C2Y3N0_HEBCY</name>
<gene>
    <name evidence="1" type="ORF">M413DRAFT_24953</name>
</gene>
<dbReference type="AlphaFoldDB" id="A0A0C2Y3N0"/>
<dbReference type="Proteomes" id="UP000053424">
    <property type="component" value="Unassembled WGS sequence"/>
</dbReference>
<sequence length="103" mass="11720">MLYTGMKMLDDCNVHRREQHGGSTQYFRKPDAGDPKAFHCDTCGPGACEYLDEFRRIFAQAPDEAVTRVVDRFFVACGAQYAKEVLPFLVSFTKMLLPTVTYQ</sequence>
<dbReference type="HOGENOM" id="CLU_2264093_0_0_1"/>
<evidence type="ECO:0000313" key="1">
    <source>
        <dbReference type="EMBL" id="KIM44458.1"/>
    </source>
</evidence>
<evidence type="ECO:0000313" key="2">
    <source>
        <dbReference type="Proteomes" id="UP000053424"/>
    </source>
</evidence>
<protein>
    <submittedName>
        <fullName evidence="1">Uncharacterized protein</fullName>
    </submittedName>
</protein>